<dbReference type="PANTHER" id="PTHR13799">
    <property type="entry name" value="NGG1 INTERACTING FACTOR 3"/>
    <property type="match status" value="1"/>
</dbReference>
<evidence type="ECO:0000256" key="5">
    <source>
        <dbReference type="PIRSR" id="PIRSR602678-1"/>
    </source>
</evidence>
<dbReference type="InterPro" id="IPR036069">
    <property type="entry name" value="DUF34/NIF3_sf"/>
</dbReference>
<evidence type="ECO:0000256" key="3">
    <source>
        <dbReference type="ARBA" id="ARBA00022112"/>
    </source>
</evidence>
<dbReference type="RefSeq" id="WP_114615069.1">
    <property type="nucleotide sequence ID" value="NZ_PPTO01000003.1"/>
</dbReference>
<dbReference type="Proteomes" id="UP000253975">
    <property type="component" value="Unassembled WGS sequence"/>
</dbReference>
<comment type="similarity">
    <text evidence="1">Belongs to the GTP cyclohydrolase I type 2/NIF3 family.</text>
</comment>
<evidence type="ECO:0000256" key="1">
    <source>
        <dbReference type="ARBA" id="ARBA00006964"/>
    </source>
</evidence>
<dbReference type="SUPFAM" id="SSF102705">
    <property type="entry name" value="NIF3 (NGG1p interacting factor 3)-like"/>
    <property type="match status" value="1"/>
</dbReference>
<feature type="compositionally biased region" description="Acidic residues" evidence="6">
    <location>
        <begin position="1"/>
        <end position="11"/>
    </location>
</feature>
<dbReference type="PANTHER" id="PTHR13799:SF14">
    <property type="entry name" value="GTP CYCLOHYDROLASE 1 TYPE 2 HOMOLOG"/>
    <property type="match status" value="1"/>
</dbReference>
<dbReference type="EMBL" id="PPTO01000003">
    <property type="protein sequence ID" value="RDB60333.1"/>
    <property type="molecule type" value="Genomic_DNA"/>
</dbReference>
<feature type="binding site" evidence="5">
    <location>
        <position position="96"/>
    </location>
    <ligand>
        <name>a divalent metal cation</name>
        <dbReference type="ChEBI" id="CHEBI:60240"/>
        <label>1</label>
    </ligand>
</feature>
<dbReference type="GO" id="GO:0046872">
    <property type="term" value="F:metal ion binding"/>
    <property type="evidence" value="ECO:0007669"/>
    <property type="project" value="UniProtKB-KW"/>
</dbReference>
<feature type="binding site" evidence="5">
    <location>
        <position position="139"/>
    </location>
    <ligand>
        <name>a divalent metal cation</name>
        <dbReference type="ChEBI" id="CHEBI:60240"/>
        <label>1</label>
    </ligand>
</feature>
<dbReference type="AlphaFoldDB" id="A0A369LL66"/>
<reference evidence="7 8" key="1">
    <citation type="journal article" date="2018" name="Elife">
        <title>Discovery and characterization of a prevalent human gut bacterial enzyme sufficient for the inactivation of a family of plant toxins.</title>
        <authorList>
            <person name="Koppel N."/>
            <person name="Bisanz J.E."/>
            <person name="Pandelia M.E."/>
            <person name="Turnbaugh P.J."/>
            <person name="Balskus E.P."/>
        </authorList>
    </citation>
    <scope>NUCLEOTIDE SEQUENCE [LARGE SCALE GENOMIC DNA]</scope>
    <source>
        <strain evidence="7 8">OB21 GAM31</strain>
    </source>
</reference>
<dbReference type="Gene3D" id="3.40.1390.30">
    <property type="entry name" value="NIF3 (NGG1p interacting factor 3)-like"/>
    <property type="match status" value="2"/>
</dbReference>
<name>A0A369LL66_9ACTN</name>
<evidence type="ECO:0000256" key="6">
    <source>
        <dbReference type="SAM" id="MobiDB-lite"/>
    </source>
</evidence>
<dbReference type="Pfam" id="PF01784">
    <property type="entry name" value="DUF34_NIF3"/>
    <property type="match status" value="1"/>
</dbReference>
<evidence type="ECO:0000256" key="2">
    <source>
        <dbReference type="ARBA" id="ARBA00011643"/>
    </source>
</evidence>
<comment type="subunit">
    <text evidence="2">Homohexamer.</text>
</comment>
<feature type="binding site" evidence="5">
    <location>
        <position position="260"/>
    </location>
    <ligand>
        <name>a divalent metal cation</name>
        <dbReference type="ChEBI" id="CHEBI:60240"/>
        <label>1</label>
    </ligand>
</feature>
<protein>
    <recommendedName>
        <fullName evidence="3">GTP cyclohydrolase 1 type 2 homolog</fullName>
    </recommendedName>
</protein>
<evidence type="ECO:0000313" key="7">
    <source>
        <dbReference type="EMBL" id="RDB60333.1"/>
    </source>
</evidence>
<dbReference type="FunFam" id="3.40.1390.30:FF:000001">
    <property type="entry name" value="GTP cyclohydrolase 1 type 2"/>
    <property type="match status" value="1"/>
</dbReference>
<organism evidence="7 8">
    <name type="scientific">Slackia isoflavoniconvertens</name>
    <dbReference type="NCBI Taxonomy" id="572010"/>
    <lineage>
        <taxon>Bacteria</taxon>
        <taxon>Bacillati</taxon>
        <taxon>Actinomycetota</taxon>
        <taxon>Coriobacteriia</taxon>
        <taxon>Eggerthellales</taxon>
        <taxon>Eggerthellaceae</taxon>
        <taxon>Slackia</taxon>
    </lineage>
</organism>
<dbReference type="GO" id="GO:0005737">
    <property type="term" value="C:cytoplasm"/>
    <property type="evidence" value="ECO:0007669"/>
    <property type="project" value="TreeGrafter"/>
</dbReference>
<evidence type="ECO:0000313" key="8">
    <source>
        <dbReference type="Proteomes" id="UP000253975"/>
    </source>
</evidence>
<accession>A0A369LL66</accession>
<dbReference type="InterPro" id="IPR002678">
    <property type="entry name" value="DUF34/NIF3"/>
</dbReference>
<feature type="binding site" evidence="5">
    <location>
        <position position="97"/>
    </location>
    <ligand>
        <name>a divalent metal cation</name>
        <dbReference type="ChEBI" id="CHEBI:60240"/>
        <label>1</label>
    </ligand>
</feature>
<comment type="caution">
    <text evidence="7">The sequence shown here is derived from an EMBL/GenBank/DDBJ whole genome shotgun (WGS) entry which is preliminary data.</text>
</comment>
<gene>
    <name evidence="7" type="ORF">C1881_03095</name>
</gene>
<evidence type="ECO:0000256" key="4">
    <source>
        <dbReference type="ARBA" id="ARBA00022723"/>
    </source>
</evidence>
<sequence>MANEEEYEFDEEQRGLRHVGRGPLAEKGTQAPALVGELVSALNRMFPPADAEPWDRTGLLVGDPSAKIEGVACALDPTVPAVREAAQLGANVLVTHHPAFLDAPDEFMPLSARACVPGSVVFEAARLGVALANWHTALDVSAPAQSMLPGMLRLKPSAVLEPLARDESLGYGQICAIDASEGLTLGDLSARCMAVFGRAPRVWGAMDTSLSTVCTWTGGAGDAASECVKRGIDVLVCGEVKYHAALEASQQGLCIIELGHDVSELPFARILAESCARVGVAREKITLLDQNDAWQHPETRRV</sequence>
<feature type="region of interest" description="Disordered" evidence="6">
    <location>
        <begin position="1"/>
        <end position="27"/>
    </location>
</feature>
<keyword evidence="4 5" id="KW-0479">Metal-binding</keyword>
<proteinExistence type="inferred from homology"/>
<feature type="binding site" evidence="5">
    <location>
        <position position="264"/>
    </location>
    <ligand>
        <name>a divalent metal cation</name>
        <dbReference type="ChEBI" id="CHEBI:60240"/>
        <label>1</label>
    </ligand>
</feature>